<reference evidence="6" key="1">
    <citation type="submission" date="2020-08" db="EMBL/GenBank/DDBJ databases">
        <title>Lacibacter sp. S13-6-6 genome sequencing.</title>
        <authorList>
            <person name="Jin L."/>
        </authorList>
    </citation>
    <scope>NUCLEOTIDE SEQUENCE [LARGE SCALE GENOMIC DNA]</scope>
    <source>
        <strain evidence="6">S13-6-6</strain>
    </source>
</reference>
<dbReference type="InterPro" id="IPR029031">
    <property type="entry name" value="Gingipain_N_sf"/>
</dbReference>
<accession>A0A7G5XK10</accession>
<dbReference type="Pfam" id="PF07705">
    <property type="entry name" value="CARDB"/>
    <property type="match status" value="1"/>
</dbReference>
<sequence length="1691" mass="189103">MKRFLLSVTILFCAITGVTAQSYMNEWIDFNKTYYKFKVGATGVYRISQAQLSTMGIANADASHFQLWRNGQQVPVYTSVANGTLPSNGFIEFWGQVNDGKWEKRMYLDPGYQINDNWSLFTDTSSYFLTVNPTAAQNKRFVETTNDLSSGLPAEPYFTHKASLYYRNVINQGFAAVVGSYVYSSSFDRGEGFTSGEFRAANPLISSQTNLYVAPSGPNAKLKFSAVGRALNVRTVQAYINGTLVADREMNYFNSIIDENANNIPLSLISGNTASVEFRVNVLDPAALATDRIVVGMYELSYPRQFNFGGQANFEFELPASATGNNLVIDNFNFGGSVAPVLYDVTNGHRITASIVSPTQVRVVLPASAADRKLILVSQDGGNIRSVSNFTARNFTNYALAANQGNYIIISNPRLYADASGINQVEQYRLYRSSTSGGGYNAKIYDVQDILDQFGYGVKNNGYALKNFLRFAYAGFAERPSYCFIIGKGVVYTNYRTSESTPTIDQLNLVPTFGNPASDMSLTSAEGSIVPKIPVGRLTVINGNEVKAYLDKVKTYEGSYNTSSCVINDELWKKNVIHVSGANDYLGEQIRFYLNQYGNVLKDTSFGASVYSLQKTGVAAIQTIASANITRLFEEGFSLLTYFGHSSPSTLEYNLSDPTSYPSIGKYPILLVNGCQAGNMFLSDASRLTGNLIITEKWVLTPNRGSVAFIASTHLGIVNYLHIYTEEFYNQLAKTDGYGESIGRIMANVNDTLSRIYSFNDFYVRMHMEEITLHGDPAIRFFSHQKADYATEASMVKMAPEFISIADTSFNANIKIVNIGKATEDSVRIRVTRIFPDGTTAIPFDKKIKRVPYADSILLKLPIDPVRDKGANKLKVEIDPDNQIDESCETNNTVTKEFFIFEDEVRPVYPYNYSIINKQNITYYASTANPLGTSRKYYFEIDSTQKFNSGLRKADSVTSVGGSISFKPTGINFTDSTVYYWRVGMKPDANSGILWNDFSFVYISGSETGFNQSHYFQHKQNNYKYMVLDSSSRLMNFDSTIRRIQVRTGIFPYFDAGGLDVAVDFTNIERYGCRYGSFQFYVFDGKTLEPLKNTFGGQPGLYNSLTTCGEAPRIFFEYSYTQQASRIHAMNFLNNVVKDGDYVVITNLGAATGALVDTAVLKADQAILGSGNSLYHTLKNLGFTQIDNFTSHLPMIFSYRKNTPSFIPQQKFGLTNEQVVDIVEAPGYYTNGAIESPWFGPAKTWKDLKWSGYPLEATPGDTTSLDIIGRTSTGIEVLMATITEARDTSLSFVNPAAFPYLKLRLNNRDINKVTPYQLSKWKLYADYVPEGAIAPNIKFNLKDTFELGERVDFAIAFRNVSETAFDSLKLKLVITKQNNVPVVIDLPRKKPLIAGDSIIVSYQFDSKDYPGNNTLYLMVNPDEDQAEQFLFNNFIYKNFYVKPDNYKPWLDVTFDGTHILNRDIVSAKPHIFVQLKDDSRFLALDDTTGMKIKIQYPKVNGVPGPLVEYKPQSDSVKFTPANLATGNNASTIDLYPKFLQDGEYELIVTGNDRSGNNAGELEYKVTFQVINKPMISNLLNYPNPFTTSTAFVFYITGYEVPQNMRIQIMTITGKVVREITKAELGPLRVGRNITEFKWDGTDQFGNKLANGIYLYRVITNHNGKALDKYKAQGDNTDEYFNKGYGKMYLMR</sequence>
<feature type="domain" description="Gingipain" evidence="3">
    <location>
        <begin position="407"/>
        <end position="780"/>
    </location>
</feature>
<proteinExistence type="predicted"/>
<keyword evidence="1 2" id="KW-0732">Signal</keyword>
<evidence type="ECO:0000313" key="5">
    <source>
        <dbReference type="EMBL" id="QNA45813.1"/>
    </source>
</evidence>
<dbReference type="InterPro" id="IPR011635">
    <property type="entry name" value="CARDB"/>
</dbReference>
<dbReference type="EMBL" id="CP060007">
    <property type="protein sequence ID" value="QNA45813.1"/>
    <property type="molecule type" value="Genomic_DNA"/>
</dbReference>
<evidence type="ECO:0000256" key="2">
    <source>
        <dbReference type="SAM" id="SignalP"/>
    </source>
</evidence>
<dbReference type="InterPro" id="IPR013783">
    <property type="entry name" value="Ig-like_fold"/>
</dbReference>
<evidence type="ECO:0000313" key="6">
    <source>
        <dbReference type="Proteomes" id="UP000515344"/>
    </source>
</evidence>
<evidence type="ECO:0008006" key="7">
    <source>
        <dbReference type="Google" id="ProtNLM"/>
    </source>
</evidence>
<dbReference type="GO" id="GO:0008234">
    <property type="term" value="F:cysteine-type peptidase activity"/>
    <property type="evidence" value="ECO:0007669"/>
    <property type="project" value="InterPro"/>
</dbReference>
<dbReference type="InterPro" id="IPR001769">
    <property type="entry name" value="Gingipain"/>
</dbReference>
<evidence type="ECO:0000259" key="4">
    <source>
        <dbReference type="Pfam" id="PF07705"/>
    </source>
</evidence>
<feature type="signal peptide" evidence="2">
    <location>
        <begin position="1"/>
        <end position="20"/>
    </location>
</feature>
<dbReference type="InterPro" id="IPR029030">
    <property type="entry name" value="Caspase-like_dom_sf"/>
</dbReference>
<dbReference type="KEGG" id="lacs:H4075_06345"/>
<gene>
    <name evidence="5" type="ORF">H4075_06345</name>
</gene>
<name>A0A7G5XK10_9BACT</name>
<feature type="domain" description="CARDB" evidence="4">
    <location>
        <begin position="808"/>
        <end position="896"/>
    </location>
</feature>
<dbReference type="SUPFAM" id="SSF52129">
    <property type="entry name" value="Caspase-like"/>
    <property type="match status" value="1"/>
</dbReference>
<dbReference type="Proteomes" id="UP000515344">
    <property type="component" value="Chromosome"/>
</dbReference>
<dbReference type="GO" id="GO:0006508">
    <property type="term" value="P:proteolysis"/>
    <property type="evidence" value="ECO:0007669"/>
    <property type="project" value="InterPro"/>
</dbReference>
<protein>
    <recommendedName>
        <fullName evidence="7">Gingipain domain-containing protein</fullName>
    </recommendedName>
</protein>
<keyword evidence="6" id="KW-1185">Reference proteome</keyword>
<evidence type="ECO:0000256" key="1">
    <source>
        <dbReference type="ARBA" id="ARBA00022729"/>
    </source>
</evidence>
<dbReference type="Gene3D" id="3.40.50.1460">
    <property type="match status" value="1"/>
</dbReference>
<dbReference type="Gene3D" id="3.40.50.10390">
    <property type="entry name" value="Gingipain r, domain 1"/>
    <property type="match status" value="1"/>
</dbReference>
<dbReference type="Pfam" id="PF01364">
    <property type="entry name" value="Peptidase_C25"/>
    <property type="match status" value="1"/>
</dbReference>
<organism evidence="5 6">
    <name type="scientific">Lacibacter sediminis</name>
    <dbReference type="NCBI Taxonomy" id="2760713"/>
    <lineage>
        <taxon>Bacteria</taxon>
        <taxon>Pseudomonadati</taxon>
        <taxon>Bacteroidota</taxon>
        <taxon>Chitinophagia</taxon>
        <taxon>Chitinophagales</taxon>
        <taxon>Chitinophagaceae</taxon>
        <taxon>Lacibacter</taxon>
    </lineage>
</organism>
<dbReference type="RefSeq" id="WP_182805194.1">
    <property type="nucleotide sequence ID" value="NZ_CP060007.1"/>
</dbReference>
<dbReference type="Gene3D" id="2.60.40.4070">
    <property type="match status" value="1"/>
</dbReference>
<feature type="chain" id="PRO_5028851511" description="Gingipain domain-containing protein" evidence="2">
    <location>
        <begin position="21"/>
        <end position="1691"/>
    </location>
</feature>
<dbReference type="Gene3D" id="2.60.40.10">
    <property type="entry name" value="Immunoglobulins"/>
    <property type="match status" value="1"/>
</dbReference>
<evidence type="ECO:0000259" key="3">
    <source>
        <dbReference type="Pfam" id="PF01364"/>
    </source>
</evidence>